<dbReference type="AlphaFoldDB" id="A0AAE4MC79"/>
<evidence type="ECO:0000259" key="6">
    <source>
        <dbReference type="Pfam" id="PF00171"/>
    </source>
</evidence>
<evidence type="ECO:0000256" key="4">
    <source>
        <dbReference type="PROSITE-ProRule" id="PRU10007"/>
    </source>
</evidence>
<accession>A0AAE4MC79</accession>
<evidence type="ECO:0000256" key="5">
    <source>
        <dbReference type="RuleBase" id="RU003345"/>
    </source>
</evidence>
<dbReference type="InterPro" id="IPR016163">
    <property type="entry name" value="Ald_DH_C"/>
</dbReference>
<evidence type="ECO:0000256" key="1">
    <source>
        <dbReference type="ARBA" id="ARBA00009986"/>
    </source>
</evidence>
<feature type="active site" evidence="4">
    <location>
        <position position="244"/>
    </location>
</feature>
<dbReference type="RefSeq" id="WP_338093659.1">
    <property type="nucleotide sequence ID" value="NZ_JAWDKA010000002.1"/>
</dbReference>
<gene>
    <name evidence="7" type="primary">styD</name>
    <name evidence="7" type="ORF">McpAg1_04480</name>
</gene>
<dbReference type="PANTHER" id="PTHR11699">
    <property type="entry name" value="ALDEHYDE DEHYDROGENASE-RELATED"/>
    <property type="match status" value="1"/>
</dbReference>
<name>A0AAE4MC79_9EURY</name>
<dbReference type="InterPro" id="IPR016161">
    <property type="entry name" value="Ald_DH/histidinol_DH"/>
</dbReference>
<sequence length="469" mass="48990">MQMFVGGRAAESLSGKRTQIVNPATGNVIDTIPAGTADDVLAAVDAAEADQPKWANISPADKSRILINAAAQIRAEADSLATLLTTEQGKPLREAKDEILGTAHVFEYYASMTGSIRGNAASLPKYGYMNVVRKPIGICGAIVPWNMPAMIFGWKAGAALACGNAVVAKPSDTAPLTILRLAEILVHAGVSGGAMNVVTGSGSVVGDAVVRNADIRHVSFTGSVATGRSVALAAAPALKRLTLELGGNDAFIVAADADIDAAVTGAVRNRFYNCGQVCTSAKRILVDAKVSDEFVRKAKAAIEKLSVGNGLEKVNMGPLNNSDQRDTVASAVDRIVDEGAGTIVCGGKKLEGKGNFYAPTLIADAAPDAVREEIFGPVMPVIVFETLESAIEIANSTPYGLGASIWTKDITTAYTAAEEIRSGVVWVNKHLVLPPEIPFGGTKDSGYGRENGTDFIYEFTEPKSILISI</sequence>
<dbReference type="SUPFAM" id="SSF53720">
    <property type="entry name" value="ALDH-like"/>
    <property type="match status" value="1"/>
</dbReference>
<dbReference type="InterPro" id="IPR015590">
    <property type="entry name" value="Aldehyde_DH_dom"/>
</dbReference>
<evidence type="ECO:0000256" key="2">
    <source>
        <dbReference type="ARBA" id="ARBA00011881"/>
    </source>
</evidence>
<protein>
    <submittedName>
        <fullName evidence="7">Phenylacetaldehyde dehydrogenase</fullName>
        <ecNumber evidence="7">1.2.1.39</ecNumber>
    </submittedName>
</protein>
<dbReference type="Gene3D" id="3.40.309.10">
    <property type="entry name" value="Aldehyde Dehydrogenase, Chain A, domain 2"/>
    <property type="match status" value="1"/>
</dbReference>
<evidence type="ECO:0000313" key="7">
    <source>
        <dbReference type="EMBL" id="MDV0441267.1"/>
    </source>
</evidence>
<dbReference type="PROSITE" id="PS00687">
    <property type="entry name" value="ALDEHYDE_DEHYDR_GLU"/>
    <property type="match status" value="1"/>
</dbReference>
<dbReference type="GO" id="GO:0008957">
    <property type="term" value="F:phenylacetaldehyde dehydrogenase (NAD+) activity"/>
    <property type="evidence" value="ECO:0007669"/>
    <property type="project" value="UniProtKB-EC"/>
</dbReference>
<comment type="caution">
    <text evidence="7">The sequence shown here is derived from an EMBL/GenBank/DDBJ whole genome shotgun (WGS) entry which is preliminary data.</text>
</comment>
<keyword evidence="8" id="KW-1185">Reference proteome</keyword>
<dbReference type="Proteomes" id="UP001273136">
    <property type="component" value="Unassembled WGS sequence"/>
</dbReference>
<reference evidence="7" key="1">
    <citation type="submission" date="2023-06" db="EMBL/GenBank/DDBJ databases">
        <title>Genome sequence of Methancorpusculaceae sp. Ag1.</title>
        <authorList>
            <person name="Protasov E."/>
            <person name="Platt K."/>
            <person name="Poehlein A."/>
            <person name="Daniel R."/>
            <person name="Brune A."/>
        </authorList>
    </citation>
    <scope>NUCLEOTIDE SEQUENCE</scope>
    <source>
        <strain evidence="7">Ag1</strain>
    </source>
</reference>
<comment type="similarity">
    <text evidence="1 5">Belongs to the aldehyde dehydrogenase family.</text>
</comment>
<dbReference type="FunFam" id="3.40.309.10:FF:000009">
    <property type="entry name" value="Aldehyde dehydrogenase A"/>
    <property type="match status" value="1"/>
</dbReference>
<evidence type="ECO:0000313" key="8">
    <source>
        <dbReference type="Proteomes" id="UP001273136"/>
    </source>
</evidence>
<dbReference type="InterPro" id="IPR016162">
    <property type="entry name" value="Ald_DH_N"/>
</dbReference>
<evidence type="ECO:0000256" key="3">
    <source>
        <dbReference type="ARBA" id="ARBA00023002"/>
    </source>
</evidence>
<dbReference type="FunFam" id="3.40.605.10:FF:000007">
    <property type="entry name" value="NAD/NADP-dependent betaine aldehyde dehydrogenase"/>
    <property type="match status" value="1"/>
</dbReference>
<dbReference type="Gene3D" id="3.40.605.10">
    <property type="entry name" value="Aldehyde Dehydrogenase, Chain A, domain 1"/>
    <property type="match status" value="1"/>
</dbReference>
<keyword evidence="3 5" id="KW-0560">Oxidoreductase</keyword>
<dbReference type="EMBL" id="JAWDKA010000002">
    <property type="protein sequence ID" value="MDV0441267.1"/>
    <property type="molecule type" value="Genomic_DNA"/>
</dbReference>
<organism evidence="7 8">
    <name type="scientific">Methanorbis furvi</name>
    <dbReference type="NCBI Taxonomy" id="3028299"/>
    <lineage>
        <taxon>Archaea</taxon>
        <taxon>Methanobacteriati</taxon>
        <taxon>Methanobacteriota</taxon>
        <taxon>Stenosarchaea group</taxon>
        <taxon>Methanomicrobia</taxon>
        <taxon>Methanomicrobiales</taxon>
        <taxon>Methanocorpusculaceae</taxon>
        <taxon>Methanorbis</taxon>
    </lineage>
</organism>
<dbReference type="EC" id="1.2.1.39" evidence="7"/>
<dbReference type="InterPro" id="IPR029510">
    <property type="entry name" value="Ald_DH_CS_GLU"/>
</dbReference>
<proteinExistence type="inferred from homology"/>
<comment type="subunit">
    <text evidence="2">Homotetramer.</text>
</comment>
<dbReference type="CDD" id="cd07078">
    <property type="entry name" value="ALDH"/>
    <property type="match status" value="1"/>
</dbReference>
<feature type="domain" description="Aldehyde dehydrogenase" evidence="6">
    <location>
        <begin position="16"/>
        <end position="465"/>
    </location>
</feature>
<dbReference type="Pfam" id="PF00171">
    <property type="entry name" value="Aldedh"/>
    <property type="match status" value="1"/>
</dbReference>